<dbReference type="HOGENOM" id="CLU_027853_9_1_6"/>
<dbReference type="OrthoDB" id="7903015at2"/>
<dbReference type="InterPro" id="IPR036661">
    <property type="entry name" value="Luciferase-like_sf"/>
</dbReference>
<dbReference type="InterPro" id="IPR019949">
    <property type="entry name" value="CmoO-like"/>
</dbReference>
<comment type="similarity">
    <text evidence="1">To bacterial alkanal monooxygenase alpha and beta chains.</text>
</comment>
<dbReference type="InterPro" id="IPR050766">
    <property type="entry name" value="Bact_Lucif_Oxidored"/>
</dbReference>
<dbReference type="CDD" id="cd00347">
    <property type="entry name" value="Flavin_utilizing_monoxygenases"/>
    <property type="match status" value="1"/>
</dbReference>
<keyword evidence="5" id="KW-1185">Reference proteome</keyword>
<name>K7AZ46_9ALTE</name>
<sequence>MPLPFSLLDLAPIAEGSSTADALENSRKLAMQAEQSGYNRVWLAEHHGMFGVASSATAVLLGHIAAATSKIRIGSGGVMLPNHSPLVIAEQFGTLATLFPDRVDLGLGRAPGTDMATARALRRNLSSDVDNYPEEIRELQHYLAAPQAGQNIVAVPGANTHIPIWLLGSSLYSAKLAGQFGLPYSFASHFAPDQLFDAISLYRSSFQASEQSQKPYIMAGLMAVVADTDEEAEYLFTSVQQQFMNMRRGANRPFARPVDDITTICSVADQGMLSNILRYAMVGSKQTVTDKLSKFIETTNVDEVLVSMPIHDMQARLKSVQMLAETGLMKAC</sequence>
<dbReference type="RefSeq" id="WP_007643282.1">
    <property type="nucleotide sequence ID" value="NC_020514.1"/>
</dbReference>
<dbReference type="STRING" id="1129794.C427_2172"/>
<dbReference type="GO" id="GO:0005829">
    <property type="term" value="C:cytosol"/>
    <property type="evidence" value="ECO:0007669"/>
    <property type="project" value="TreeGrafter"/>
</dbReference>
<dbReference type="eggNOG" id="COG2141">
    <property type="taxonomic scope" value="Bacteria"/>
</dbReference>
<evidence type="ECO:0000259" key="3">
    <source>
        <dbReference type="Pfam" id="PF00296"/>
    </source>
</evidence>
<evidence type="ECO:0000256" key="1">
    <source>
        <dbReference type="ARBA" id="ARBA00007789"/>
    </source>
</evidence>
<feature type="domain" description="Luciferase-like" evidence="3">
    <location>
        <begin position="5"/>
        <end position="297"/>
    </location>
</feature>
<organism evidence="4 5">
    <name type="scientific">Paraglaciecola psychrophila 170</name>
    <dbReference type="NCBI Taxonomy" id="1129794"/>
    <lineage>
        <taxon>Bacteria</taxon>
        <taxon>Pseudomonadati</taxon>
        <taxon>Pseudomonadota</taxon>
        <taxon>Gammaproteobacteria</taxon>
        <taxon>Alteromonadales</taxon>
        <taxon>Alteromonadaceae</taxon>
        <taxon>Paraglaciecola</taxon>
    </lineage>
</organism>
<dbReference type="KEGG" id="gps:C427_2172"/>
<dbReference type="SUPFAM" id="SSF51679">
    <property type="entry name" value="Bacterial luciferase-like"/>
    <property type="match status" value="1"/>
</dbReference>
<dbReference type="EMBL" id="CP003837">
    <property type="protein sequence ID" value="AGH44281.1"/>
    <property type="molecule type" value="Genomic_DNA"/>
</dbReference>
<gene>
    <name evidence="4" type="ORF">C427_2172</name>
</gene>
<dbReference type="Pfam" id="PF00296">
    <property type="entry name" value="Bac_luciferase"/>
    <property type="match status" value="1"/>
</dbReference>
<dbReference type="PATRIC" id="fig|1129794.4.peg.2149"/>
<dbReference type="Gene3D" id="3.20.20.30">
    <property type="entry name" value="Luciferase-like domain"/>
    <property type="match status" value="1"/>
</dbReference>
<dbReference type="AlphaFoldDB" id="K7AZ46"/>
<dbReference type="PANTHER" id="PTHR30137:SF6">
    <property type="entry name" value="LUCIFERASE-LIKE MONOOXYGENASE"/>
    <property type="match status" value="1"/>
</dbReference>
<reference evidence="4 5" key="1">
    <citation type="journal article" date="2013" name="Genome Announc.">
        <title>Complete Genome Sequence of Glaciecola psychrophila Strain 170T.</title>
        <authorList>
            <person name="Yin J."/>
            <person name="Chen J."/>
            <person name="Liu G."/>
            <person name="Yu Y."/>
            <person name="Song L."/>
            <person name="Wang X."/>
            <person name="Qu X."/>
        </authorList>
    </citation>
    <scope>NUCLEOTIDE SEQUENCE [LARGE SCALE GENOMIC DNA]</scope>
    <source>
        <strain evidence="4 5">170</strain>
    </source>
</reference>
<protein>
    <recommendedName>
        <fullName evidence="2">Luciferase-like monooxygenase</fullName>
    </recommendedName>
</protein>
<accession>K7AZ46</accession>
<dbReference type="GO" id="GO:0016705">
    <property type="term" value="F:oxidoreductase activity, acting on paired donors, with incorporation or reduction of molecular oxygen"/>
    <property type="evidence" value="ECO:0007669"/>
    <property type="project" value="InterPro"/>
</dbReference>
<evidence type="ECO:0000313" key="4">
    <source>
        <dbReference type="EMBL" id="AGH44281.1"/>
    </source>
</evidence>
<dbReference type="InterPro" id="IPR011251">
    <property type="entry name" value="Luciferase-like_dom"/>
</dbReference>
<evidence type="ECO:0000313" key="5">
    <source>
        <dbReference type="Proteomes" id="UP000011864"/>
    </source>
</evidence>
<dbReference type="NCBIfam" id="TIGR03558">
    <property type="entry name" value="oxido_grp_1"/>
    <property type="match status" value="1"/>
</dbReference>
<dbReference type="PANTHER" id="PTHR30137">
    <property type="entry name" value="LUCIFERASE-LIKE MONOOXYGENASE"/>
    <property type="match status" value="1"/>
</dbReference>
<proteinExistence type="predicted"/>
<dbReference type="FunFam" id="3.20.20.30:FF:000002">
    <property type="entry name" value="LLM class flavin-dependent oxidoreductase"/>
    <property type="match status" value="1"/>
</dbReference>
<evidence type="ECO:0000256" key="2">
    <source>
        <dbReference type="ARBA" id="ARBA00074555"/>
    </source>
</evidence>
<dbReference type="Proteomes" id="UP000011864">
    <property type="component" value="Chromosome"/>
</dbReference>